<evidence type="ECO:0000313" key="1">
    <source>
        <dbReference type="EMBL" id="MQT11515.1"/>
    </source>
</evidence>
<comment type="caution">
    <text evidence="1">The sequence shown here is derived from an EMBL/GenBank/DDBJ whole genome shotgun (WGS) entry which is preliminary data.</text>
</comment>
<reference evidence="1 2" key="1">
    <citation type="submission" date="2019-09" db="EMBL/GenBank/DDBJ databases">
        <title>Segnochrobactrum spirostomi gen. nov., sp. nov., isolated from the ciliate Spirostomum cf. yagiui and description of a novel family, Segnochrobactraceae fam. nov. within the order Rhizobiales of the class Alphaproteobacteria.</title>
        <authorList>
            <person name="Akter S."/>
            <person name="Shazib S.U.A."/>
            <person name="Shin M.K."/>
        </authorList>
    </citation>
    <scope>NUCLEOTIDE SEQUENCE [LARGE SCALE GENOMIC DNA]</scope>
    <source>
        <strain evidence="1 2">Sp-1</strain>
    </source>
</reference>
<accession>A0A6A7XYH2</accession>
<dbReference type="EMBL" id="VWNA01000001">
    <property type="protein sequence ID" value="MQT11515.1"/>
    <property type="molecule type" value="Genomic_DNA"/>
</dbReference>
<dbReference type="RefSeq" id="WP_153478267.1">
    <property type="nucleotide sequence ID" value="NZ_VWNA01000001.1"/>
</dbReference>
<protein>
    <submittedName>
        <fullName evidence="1">Formylmethanofuran dehydrogenase</fullName>
    </submittedName>
</protein>
<proteinExistence type="predicted"/>
<organism evidence="1 2">
    <name type="scientific">Segnochrobactrum spirostomi</name>
    <dbReference type="NCBI Taxonomy" id="2608987"/>
    <lineage>
        <taxon>Bacteria</taxon>
        <taxon>Pseudomonadati</taxon>
        <taxon>Pseudomonadota</taxon>
        <taxon>Alphaproteobacteria</taxon>
        <taxon>Hyphomicrobiales</taxon>
        <taxon>Segnochrobactraceae</taxon>
        <taxon>Segnochrobactrum</taxon>
    </lineage>
</organism>
<dbReference type="AlphaFoldDB" id="A0A6A7XYH2"/>
<dbReference type="Proteomes" id="UP000332515">
    <property type="component" value="Unassembled WGS sequence"/>
</dbReference>
<keyword evidence="2" id="KW-1185">Reference proteome</keyword>
<gene>
    <name evidence="1" type="ORF">F0357_02255</name>
</gene>
<sequence>MSAFVGGEGVSLDQAAKAAAVLLEGARFPVVAGLGTCVEGARAALRLASDLRGAYDHMESTALARASAVLATTGLVTVTPAEARQRADVVVLIAPQAGDVAWLGAVFGPGPSTLRGDTPTRRLLIVGGDHHAVAAVSTDGAAIEHIPLAADDVGPWLLALRARIDGRLVAARAFGEGGLAKIDAAAATLRAARYGVVVGNAAHLGDLTLEAAAGLVADLNLTTRFAALPLPAADDGSGVLQVSGWTTGFPPRTGLRQGFPVHDSWAFEAKRLVESGEADAALWISALSDRAPDWEADVPLVALVRPGAALAKEPAVRIEVAEPGVEHPAALFDPLAAALVAVGEGRPARPTVAEAIAAIRAALTAQEAVSC</sequence>
<evidence type="ECO:0000313" key="2">
    <source>
        <dbReference type="Proteomes" id="UP000332515"/>
    </source>
</evidence>
<name>A0A6A7XYH2_9HYPH</name>